<evidence type="ECO:0000256" key="1">
    <source>
        <dbReference type="SAM" id="MobiDB-lite"/>
    </source>
</evidence>
<gene>
    <name evidence="2" type="ORF">LSAA_4887</name>
</gene>
<reference evidence="2" key="1">
    <citation type="submission" date="2021-02" db="EMBL/GenBank/DDBJ databases">
        <authorList>
            <person name="Bekaert M."/>
        </authorList>
    </citation>
    <scope>NUCLEOTIDE SEQUENCE</scope>
    <source>
        <strain evidence="2">IoA-00</strain>
    </source>
</reference>
<feature type="compositionally biased region" description="Low complexity" evidence="1">
    <location>
        <begin position="94"/>
        <end position="104"/>
    </location>
</feature>
<dbReference type="AlphaFoldDB" id="A0A7R8CPI7"/>
<feature type="region of interest" description="Disordered" evidence="1">
    <location>
        <begin position="201"/>
        <end position="224"/>
    </location>
</feature>
<keyword evidence="3" id="KW-1185">Reference proteome</keyword>
<feature type="compositionally biased region" description="Low complexity" evidence="1">
    <location>
        <begin position="202"/>
        <end position="224"/>
    </location>
</feature>
<name>A0A7R8CPI7_LEPSM</name>
<dbReference type="Proteomes" id="UP000675881">
    <property type="component" value="Chromosome 14"/>
</dbReference>
<evidence type="ECO:0000313" key="3">
    <source>
        <dbReference type="Proteomes" id="UP000675881"/>
    </source>
</evidence>
<dbReference type="EMBL" id="HG994593">
    <property type="protein sequence ID" value="CAF2852241.1"/>
    <property type="molecule type" value="Genomic_DNA"/>
</dbReference>
<protein>
    <submittedName>
        <fullName evidence="2">(salmon louse) hypothetical protein</fullName>
    </submittedName>
</protein>
<sequence>MFQQITGLILSETDSEDNVQSYQYFDDTIYPQIIKDEGLIYVAGYVAKSIRAWMKSRFIKNLCVCEESPKREDYENTKSDTSTNLSQKEMFHESSLGSSQPSSISCPQLLIEKSKNGESPSDSNQIHNSSLRLDNRNCLSVRLHGSSRQKNSCSRQSNSFQTKRSSFKRFMSFRSSTKRDLGTRTFQLNFLGQIYRKRSLPSTNSSNCHDDSSSSVSENELSQV</sequence>
<accession>A0A7R8CPI7</accession>
<evidence type="ECO:0000313" key="2">
    <source>
        <dbReference type="EMBL" id="CAF2852241.1"/>
    </source>
</evidence>
<organism evidence="2 3">
    <name type="scientific">Lepeophtheirus salmonis</name>
    <name type="common">Salmon louse</name>
    <name type="synonym">Caligus salmonis</name>
    <dbReference type="NCBI Taxonomy" id="72036"/>
    <lineage>
        <taxon>Eukaryota</taxon>
        <taxon>Metazoa</taxon>
        <taxon>Ecdysozoa</taxon>
        <taxon>Arthropoda</taxon>
        <taxon>Crustacea</taxon>
        <taxon>Multicrustacea</taxon>
        <taxon>Hexanauplia</taxon>
        <taxon>Copepoda</taxon>
        <taxon>Siphonostomatoida</taxon>
        <taxon>Caligidae</taxon>
        <taxon>Lepeophtheirus</taxon>
    </lineage>
</organism>
<feature type="region of interest" description="Disordered" evidence="1">
    <location>
        <begin position="73"/>
        <end position="104"/>
    </location>
</feature>
<proteinExistence type="predicted"/>